<name>X1ARB7_9ZZZZ</name>
<dbReference type="EMBL" id="BART01011455">
    <property type="protein sequence ID" value="GAG85334.1"/>
    <property type="molecule type" value="Genomic_DNA"/>
</dbReference>
<accession>X1ARB7</accession>
<keyword evidence="2" id="KW-0812">Transmembrane</keyword>
<sequence>MKISKTSWLLIAIGVFMITMVSLGAVRYQQVNRQNQLNEELALAEMKLNEFKLEQLSDRQGELEEQLSQTISQLGAAKAIFSQPNGSIVTSGILFDIAEAYGVEVTEISSPGLASGELEGIACSVLPLAARVEGDVPALINFITRLNSDLTTGVVKSAEISIPE</sequence>
<protein>
    <submittedName>
        <fullName evidence="3">Uncharacterized protein</fullName>
    </submittedName>
</protein>
<reference evidence="3" key="1">
    <citation type="journal article" date="2014" name="Front. Microbiol.">
        <title>High frequency of phylogenetically diverse reductive dehalogenase-homologous genes in deep subseafloor sedimentary metagenomes.</title>
        <authorList>
            <person name="Kawai M."/>
            <person name="Futagami T."/>
            <person name="Toyoda A."/>
            <person name="Takaki Y."/>
            <person name="Nishi S."/>
            <person name="Hori S."/>
            <person name="Arai W."/>
            <person name="Tsubouchi T."/>
            <person name="Morono Y."/>
            <person name="Uchiyama I."/>
            <person name="Ito T."/>
            <person name="Fujiyama A."/>
            <person name="Inagaki F."/>
            <person name="Takami H."/>
        </authorList>
    </citation>
    <scope>NUCLEOTIDE SEQUENCE</scope>
    <source>
        <strain evidence="3">Expedition CK06-06</strain>
    </source>
</reference>
<evidence type="ECO:0000256" key="2">
    <source>
        <dbReference type="SAM" id="Phobius"/>
    </source>
</evidence>
<proteinExistence type="predicted"/>
<keyword evidence="2" id="KW-0472">Membrane</keyword>
<keyword evidence="2" id="KW-1133">Transmembrane helix</keyword>
<gene>
    <name evidence="3" type="ORF">S01H4_24407</name>
</gene>
<keyword evidence="1" id="KW-0175">Coiled coil</keyword>
<feature type="transmembrane region" description="Helical" evidence="2">
    <location>
        <begin position="6"/>
        <end position="26"/>
    </location>
</feature>
<evidence type="ECO:0000313" key="3">
    <source>
        <dbReference type="EMBL" id="GAG85334.1"/>
    </source>
</evidence>
<feature type="coiled-coil region" evidence="1">
    <location>
        <begin position="34"/>
        <end position="73"/>
    </location>
</feature>
<comment type="caution">
    <text evidence="3">The sequence shown here is derived from an EMBL/GenBank/DDBJ whole genome shotgun (WGS) entry which is preliminary data.</text>
</comment>
<organism evidence="3">
    <name type="scientific">marine sediment metagenome</name>
    <dbReference type="NCBI Taxonomy" id="412755"/>
    <lineage>
        <taxon>unclassified sequences</taxon>
        <taxon>metagenomes</taxon>
        <taxon>ecological metagenomes</taxon>
    </lineage>
</organism>
<feature type="non-terminal residue" evidence="3">
    <location>
        <position position="164"/>
    </location>
</feature>
<dbReference type="AlphaFoldDB" id="X1ARB7"/>
<evidence type="ECO:0000256" key="1">
    <source>
        <dbReference type="SAM" id="Coils"/>
    </source>
</evidence>